<gene>
    <name evidence="4" type="ORF">A3B21_00280</name>
</gene>
<dbReference type="InterPro" id="IPR050065">
    <property type="entry name" value="GlmU-like"/>
</dbReference>
<dbReference type="Proteomes" id="UP000176897">
    <property type="component" value="Unassembled WGS sequence"/>
</dbReference>
<protein>
    <recommendedName>
        <fullName evidence="3">Nucleotidyl transferase domain-containing protein</fullName>
    </recommendedName>
</protein>
<accession>A0A1F7UUG1</accession>
<dbReference type="AlphaFoldDB" id="A0A1F7UUG1"/>
<dbReference type="STRING" id="1802401.A3B21_00280"/>
<reference evidence="4 5" key="1">
    <citation type="journal article" date="2016" name="Nat. Commun.">
        <title>Thousands of microbial genomes shed light on interconnected biogeochemical processes in an aquifer system.</title>
        <authorList>
            <person name="Anantharaman K."/>
            <person name="Brown C.T."/>
            <person name="Hug L.A."/>
            <person name="Sharon I."/>
            <person name="Castelle C.J."/>
            <person name="Probst A.J."/>
            <person name="Thomas B.C."/>
            <person name="Singh A."/>
            <person name="Wilkins M.J."/>
            <person name="Karaoz U."/>
            <person name="Brodie E.L."/>
            <person name="Williams K.H."/>
            <person name="Hubbard S.S."/>
            <person name="Banfield J.F."/>
        </authorList>
    </citation>
    <scope>NUCLEOTIDE SEQUENCE [LARGE SCALE GENOMIC DNA]</scope>
</reference>
<dbReference type="PANTHER" id="PTHR43584">
    <property type="entry name" value="NUCLEOTIDYL TRANSFERASE"/>
    <property type="match status" value="1"/>
</dbReference>
<comment type="caution">
    <text evidence="4">The sequence shown here is derived from an EMBL/GenBank/DDBJ whole genome shotgun (WGS) entry which is preliminary data.</text>
</comment>
<dbReference type="Pfam" id="PF00483">
    <property type="entry name" value="NTP_transferase"/>
    <property type="match status" value="1"/>
</dbReference>
<proteinExistence type="predicted"/>
<dbReference type="SUPFAM" id="SSF53448">
    <property type="entry name" value="Nucleotide-diphospho-sugar transferases"/>
    <property type="match status" value="1"/>
</dbReference>
<evidence type="ECO:0000256" key="1">
    <source>
        <dbReference type="ARBA" id="ARBA00022679"/>
    </source>
</evidence>
<dbReference type="EMBL" id="MGEJ01000007">
    <property type="protein sequence ID" value="OGL81348.1"/>
    <property type="molecule type" value="Genomic_DNA"/>
</dbReference>
<dbReference type="InterPro" id="IPR005835">
    <property type="entry name" value="NTP_transferase_dom"/>
</dbReference>
<dbReference type="InterPro" id="IPR016873">
    <property type="entry name" value="Caps_polysacc_synth_BcbE_prd"/>
</dbReference>
<feature type="domain" description="Nucleotidyl transferase" evidence="3">
    <location>
        <begin position="7"/>
        <end position="184"/>
    </location>
</feature>
<name>A0A1F7UUG1_9BACT</name>
<evidence type="ECO:0000259" key="3">
    <source>
        <dbReference type="Pfam" id="PF00483"/>
    </source>
</evidence>
<dbReference type="PIRSF" id="PIRSF028162">
    <property type="entry name" value="BcbE_prd"/>
    <property type="match status" value="1"/>
</dbReference>
<dbReference type="CDD" id="cd04183">
    <property type="entry name" value="GT2_BcE_like"/>
    <property type="match status" value="1"/>
</dbReference>
<keyword evidence="1" id="KW-0808">Transferase</keyword>
<dbReference type="GO" id="GO:0016779">
    <property type="term" value="F:nucleotidyltransferase activity"/>
    <property type="evidence" value="ECO:0007669"/>
    <property type="project" value="UniProtKB-KW"/>
</dbReference>
<dbReference type="PANTHER" id="PTHR43584:SF8">
    <property type="entry name" value="N-ACETYLMURAMATE ALPHA-1-PHOSPHATE URIDYLYLTRANSFERASE"/>
    <property type="match status" value="1"/>
</dbReference>
<evidence type="ECO:0000256" key="2">
    <source>
        <dbReference type="ARBA" id="ARBA00022695"/>
    </source>
</evidence>
<dbReference type="Gene3D" id="3.90.550.10">
    <property type="entry name" value="Spore Coat Polysaccharide Biosynthesis Protein SpsA, Chain A"/>
    <property type="match status" value="1"/>
</dbReference>
<organism evidence="4 5">
    <name type="scientific">Candidatus Uhrbacteria bacterium RIFCSPLOWO2_01_FULL_47_24</name>
    <dbReference type="NCBI Taxonomy" id="1802401"/>
    <lineage>
        <taxon>Bacteria</taxon>
        <taxon>Candidatus Uhriibacteriota</taxon>
    </lineage>
</organism>
<dbReference type="InterPro" id="IPR029044">
    <property type="entry name" value="Nucleotide-diphossugar_trans"/>
</dbReference>
<evidence type="ECO:0000313" key="5">
    <source>
        <dbReference type="Proteomes" id="UP000176897"/>
    </source>
</evidence>
<evidence type="ECO:0000313" key="4">
    <source>
        <dbReference type="EMBL" id="OGL81348.1"/>
    </source>
</evidence>
<keyword evidence="2" id="KW-0548">Nucleotidyltransferase</keyword>
<sequence length="239" mass="26963">MMQIVVPAAGRGQRFSESGYSEPKPLIKVLGKPLIKWSTDGLRGITDPRFIFLALKEHIDSNKLDQRLKDLYGKCEVIAVEQFTEGAACTVLLAKDKLDPEQELMIVNCDNLFYIDMDKVKGKLDSADKGGIFYFASNSSALSYVEADEKGYAKRIAEKEVISDKATVGCYYFTKAKYFIESAEYMIKNNIRVKGEFYVAPTYNILIEQGANIRIFPVEFHFNLGTPQELDKFKSLFAA</sequence>